<dbReference type="InterPro" id="IPR036705">
    <property type="entry name" value="Ribosyl_crysJ1_sf"/>
</dbReference>
<name>A0A0K1QCQ2_9BACT</name>
<feature type="binding site" evidence="1">
    <location>
        <position position="27"/>
    </location>
    <ligand>
        <name>Mg(2+)</name>
        <dbReference type="ChEBI" id="CHEBI:18420"/>
        <label>1</label>
    </ligand>
</feature>
<dbReference type="InterPro" id="IPR005502">
    <property type="entry name" value="Ribosyl_crysJ1"/>
</dbReference>
<gene>
    <name evidence="2" type="ORF">AKJ09_10224</name>
</gene>
<comment type="cofactor">
    <cofactor evidence="1">
        <name>Mg(2+)</name>
        <dbReference type="ChEBI" id="CHEBI:18420"/>
    </cofactor>
    <text evidence="1">Binds 2 magnesium ions per subunit.</text>
</comment>
<keyword evidence="2" id="KW-0378">Hydrolase</keyword>
<dbReference type="EMBL" id="CP012333">
    <property type="protein sequence ID" value="AKV03561.1"/>
    <property type="molecule type" value="Genomic_DNA"/>
</dbReference>
<dbReference type="AlphaFoldDB" id="A0A0K1QCQ2"/>
<dbReference type="Gene3D" id="1.10.4080.10">
    <property type="entry name" value="ADP-ribosylation/Crystallin J1"/>
    <property type="match status" value="1"/>
</dbReference>
<dbReference type="Proteomes" id="UP000064967">
    <property type="component" value="Chromosome"/>
</dbReference>
<evidence type="ECO:0000313" key="3">
    <source>
        <dbReference type="Proteomes" id="UP000064967"/>
    </source>
</evidence>
<reference evidence="2 3" key="1">
    <citation type="submission" date="2015-08" db="EMBL/GenBank/DDBJ databases">
        <authorList>
            <person name="Babu N.S."/>
            <person name="Beckwith C.J."/>
            <person name="Beseler K.G."/>
            <person name="Brison A."/>
            <person name="Carone J.V."/>
            <person name="Caskin T.P."/>
            <person name="Diamond M."/>
            <person name="Durham M.E."/>
            <person name="Foxe J.M."/>
            <person name="Go M."/>
            <person name="Henderson B.A."/>
            <person name="Jones I.B."/>
            <person name="McGettigan J.A."/>
            <person name="Micheletti S.J."/>
            <person name="Nasrallah M.E."/>
            <person name="Ortiz D."/>
            <person name="Piller C.R."/>
            <person name="Privatt S.R."/>
            <person name="Schneider S.L."/>
            <person name="Sharp S."/>
            <person name="Smith T.C."/>
            <person name="Stanton J.D."/>
            <person name="Ullery H.E."/>
            <person name="Wilson R.J."/>
            <person name="Serrano M.G."/>
            <person name="Buck G."/>
            <person name="Lee V."/>
            <person name="Wang Y."/>
            <person name="Carvalho R."/>
            <person name="Voegtly L."/>
            <person name="Shi R."/>
            <person name="Duckworth R."/>
            <person name="Johnson A."/>
            <person name="Loviza R."/>
            <person name="Walstead R."/>
            <person name="Shah Z."/>
            <person name="Kiflezghi M."/>
            <person name="Wade K."/>
            <person name="Ball S.L."/>
            <person name="Bradley K.W."/>
            <person name="Asai D.J."/>
            <person name="Bowman C.A."/>
            <person name="Russell D.A."/>
            <person name="Pope W.H."/>
            <person name="Jacobs-Sera D."/>
            <person name="Hendrix R.W."/>
            <person name="Hatfull G.F."/>
        </authorList>
    </citation>
    <scope>NUCLEOTIDE SEQUENCE [LARGE SCALE GENOMIC DNA]</scope>
    <source>
        <strain evidence="2 3">DSM 27648</strain>
    </source>
</reference>
<dbReference type="PANTHER" id="PTHR16222:SF12">
    <property type="entry name" value="ADP-RIBOSYLGLYCOHYDROLASE-RELATED"/>
    <property type="match status" value="1"/>
</dbReference>
<feature type="binding site" evidence="1">
    <location>
        <position position="233"/>
    </location>
    <ligand>
        <name>Mg(2+)</name>
        <dbReference type="ChEBI" id="CHEBI:18420"/>
        <label>1</label>
    </ligand>
</feature>
<feature type="binding site" evidence="1">
    <location>
        <position position="230"/>
    </location>
    <ligand>
        <name>Mg(2+)</name>
        <dbReference type="ChEBI" id="CHEBI:18420"/>
        <label>1</label>
    </ligand>
</feature>
<protein>
    <submittedName>
        <fullName evidence="2">ADP-ribosylglycohydrolase</fullName>
    </submittedName>
</protein>
<keyword evidence="1" id="KW-0460">Magnesium</keyword>
<feature type="binding site" evidence="1">
    <location>
        <position position="232"/>
    </location>
    <ligand>
        <name>Mg(2+)</name>
        <dbReference type="ChEBI" id="CHEBI:18420"/>
        <label>1</label>
    </ligand>
</feature>
<dbReference type="Pfam" id="PF03747">
    <property type="entry name" value="ADP_ribosyl_GH"/>
    <property type="match status" value="1"/>
</dbReference>
<feature type="binding site" evidence="1">
    <location>
        <position position="28"/>
    </location>
    <ligand>
        <name>Mg(2+)</name>
        <dbReference type="ChEBI" id="CHEBI:18420"/>
        <label>1</label>
    </ligand>
</feature>
<dbReference type="GO" id="GO:0016787">
    <property type="term" value="F:hydrolase activity"/>
    <property type="evidence" value="ECO:0007669"/>
    <property type="project" value="UniProtKB-KW"/>
</dbReference>
<sequence length="324" mass="34754">MTPSAIRHRWPTIDRYSLFGKTGFSSDDTEQTALVAQALARHPGDLDLAVRAFRRSMLGWFLRLPWGIGLGTLRACLRMAFGFENTGVASAGNGAAMRAAVLGVRFREDATERRRWADAFARVTHRDARAVEGARFVAELGALASTTTAHADREKLALSALTVVDHRELRAAIERGISLASSTNSDASAAIALGTTGFVVHSVSLATFFFVRHGTDATLAIVETIRAGGDTDTNAAIVGAWCGALHGEAGLPSGLVERLQDGPFGRSHLRALARALEATRLGAHAEVPRFSWMAAFVRNVLLFPIVLVHALRVALSWTTSRDGS</sequence>
<keyword evidence="3" id="KW-1185">Reference proteome</keyword>
<evidence type="ECO:0000256" key="1">
    <source>
        <dbReference type="PIRSR" id="PIRSR605502-1"/>
    </source>
</evidence>
<dbReference type="KEGG" id="llu:AKJ09_10224"/>
<keyword evidence="1" id="KW-0479">Metal-binding</keyword>
<organism evidence="2 3">
    <name type="scientific">Labilithrix luteola</name>
    <dbReference type="NCBI Taxonomy" id="1391654"/>
    <lineage>
        <taxon>Bacteria</taxon>
        <taxon>Pseudomonadati</taxon>
        <taxon>Myxococcota</taxon>
        <taxon>Polyangia</taxon>
        <taxon>Polyangiales</taxon>
        <taxon>Labilitrichaceae</taxon>
        <taxon>Labilithrix</taxon>
    </lineage>
</organism>
<dbReference type="SUPFAM" id="SSF101478">
    <property type="entry name" value="ADP-ribosylglycohydrolase"/>
    <property type="match status" value="1"/>
</dbReference>
<accession>A0A0K1QCQ2</accession>
<proteinExistence type="predicted"/>
<evidence type="ECO:0000313" key="2">
    <source>
        <dbReference type="EMBL" id="AKV03561.1"/>
    </source>
</evidence>
<dbReference type="GO" id="GO:0046872">
    <property type="term" value="F:metal ion binding"/>
    <property type="evidence" value="ECO:0007669"/>
    <property type="project" value="UniProtKB-KW"/>
</dbReference>
<feature type="binding site" evidence="1">
    <location>
        <position position="26"/>
    </location>
    <ligand>
        <name>Mg(2+)</name>
        <dbReference type="ChEBI" id="CHEBI:18420"/>
        <label>1</label>
    </ligand>
</feature>
<dbReference type="STRING" id="1391654.AKJ09_10224"/>
<dbReference type="PANTHER" id="PTHR16222">
    <property type="entry name" value="ADP-RIBOSYLGLYCOHYDROLASE"/>
    <property type="match status" value="1"/>
</dbReference>
<dbReference type="InterPro" id="IPR050792">
    <property type="entry name" value="ADP-ribosylglycohydrolase"/>
</dbReference>